<dbReference type="Gene3D" id="1.10.10.2840">
    <property type="entry name" value="PucR C-terminal helix-turn-helix domain"/>
    <property type="match status" value="1"/>
</dbReference>
<sequence>MITKIDRELAEQIVNTIKDVCDHDINFIAPSGIILASTDSSRVGTFHEIGQQVAASGSVLEVTEDNNFSGTKQGINLPLYHNEHLLAVIGITGIPDKVRSYAYLAERITNLLIREQELNQYSRRQADKKHFVIQSLIRNETDNQEYLTSCLHEFKIDLNTKKRIVLIRTNKQNPITNRSILEQKIQQMFAQAHVCLHTFNYPGDFIALIEETDFEKQNYIFKLFAKEHFDILDIAVGKPTSLFQLHISYRSAETALHSLIISSEHYVIFDDLTLELILSTITPENQKEFLAKTIAPLNEQELHLLEVYFSEEMSLAATSERLFLHKNTLQYKLNAIQKKCSLNPRKFQDAVLLYLAGKIK</sequence>
<gene>
    <name evidence="5" type="primary">cdaR_3</name>
    <name evidence="5" type="ORF">ERS852502_02417</name>
</gene>
<dbReference type="Pfam" id="PF05651">
    <property type="entry name" value="Diacid_rec"/>
    <property type="match status" value="1"/>
</dbReference>
<reference evidence="5 6" key="1">
    <citation type="submission" date="2015-09" db="EMBL/GenBank/DDBJ databases">
        <authorList>
            <consortium name="Pathogen Informatics"/>
        </authorList>
    </citation>
    <scope>NUCLEOTIDE SEQUENCE [LARGE SCALE GENOMIC DNA]</scope>
    <source>
        <strain evidence="5 6">2789STDY5834889</strain>
    </source>
</reference>
<dbReference type="OrthoDB" id="212459at2"/>
<dbReference type="PANTHER" id="PTHR33744:SF16">
    <property type="entry name" value="CARBOHYDRATE DIACID REGULATOR"/>
    <property type="match status" value="1"/>
</dbReference>
<evidence type="ECO:0000313" key="6">
    <source>
        <dbReference type="Proteomes" id="UP000078383"/>
    </source>
</evidence>
<feature type="domain" description="PucR C-terminal helix-turn-helix" evidence="3">
    <location>
        <begin position="302"/>
        <end position="358"/>
    </location>
</feature>
<evidence type="ECO:0000256" key="1">
    <source>
        <dbReference type="ARBA" id="ARBA00006754"/>
    </source>
</evidence>
<dbReference type="Pfam" id="PF17853">
    <property type="entry name" value="GGDEF_2"/>
    <property type="match status" value="1"/>
</dbReference>
<dbReference type="InterPro" id="IPR042070">
    <property type="entry name" value="PucR_C-HTH_sf"/>
</dbReference>
<evidence type="ECO:0000259" key="2">
    <source>
        <dbReference type="Pfam" id="PF05651"/>
    </source>
</evidence>
<evidence type="ECO:0000313" key="5">
    <source>
        <dbReference type="EMBL" id="CUQ91415.1"/>
    </source>
</evidence>
<dbReference type="AlphaFoldDB" id="A0A174ZVR8"/>
<comment type="similarity">
    <text evidence="1">Belongs to the CdaR family.</text>
</comment>
<dbReference type="InterPro" id="IPR008599">
    <property type="entry name" value="Diacid_rec"/>
</dbReference>
<dbReference type="InterPro" id="IPR025736">
    <property type="entry name" value="PucR_C-HTH_dom"/>
</dbReference>
<organism evidence="5 6">
    <name type="scientific">[Ruminococcus] torques</name>
    <dbReference type="NCBI Taxonomy" id="33039"/>
    <lineage>
        <taxon>Bacteria</taxon>
        <taxon>Bacillati</taxon>
        <taxon>Bacillota</taxon>
        <taxon>Clostridia</taxon>
        <taxon>Lachnospirales</taxon>
        <taxon>Lachnospiraceae</taxon>
        <taxon>Mediterraneibacter</taxon>
    </lineage>
</organism>
<feature type="domain" description="Putative sugar diacid recognition" evidence="2">
    <location>
        <begin position="5"/>
        <end position="133"/>
    </location>
</feature>
<feature type="domain" description="CdaR GGDEF-like" evidence="4">
    <location>
        <begin position="146"/>
        <end position="257"/>
    </location>
</feature>
<evidence type="ECO:0000259" key="3">
    <source>
        <dbReference type="Pfam" id="PF13556"/>
    </source>
</evidence>
<dbReference type="Pfam" id="PF13556">
    <property type="entry name" value="HTH_30"/>
    <property type="match status" value="1"/>
</dbReference>
<name>A0A174ZVR8_9FIRM</name>
<dbReference type="InterPro" id="IPR041522">
    <property type="entry name" value="CdaR_GGDEF"/>
</dbReference>
<dbReference type="InterPro" id="IPR051448">
    <property type="entry name" value="CdaR-like_regulators"/>
</dbReference>
<dbReference type="EMBL" id="CZBX01000011">
    <property type="protein sequence ID" value="CUQ91415.1"/>
    <property type="molecule type" value="Genomic_DNA"/>
</dbReference>
<accession>A0A174ZVR8</accession>
<proteinExistence type="inferred from homology"/>
<dbReference type="PANTHER" id="PTHR33744">
    <property type="entry name" value="CARBOHYDRATE DIACID REGULATOR"/>
    <property type="match status" value="1"/>
</dbReference>
<dbReference type="RefSeq" id="WP_055173115.1">
    <property type="nucleotide sequence ID" value="NZ_CACRUQ010000028.1"/>
</dbReference>
<evidence type="ECO:0000259" key="4">
    <source>
        <dbReference type="Pfam" id="PF17853"/>
    </source>
</evidence>
<dbReference type="Proteomes" id="UP000078383">
    <property type="component" value="Unassembled WGS sequence"/>
</dbReference>
<protein>
    <submittedName>
        <fullName evidence="5">Sugar diacid regulator</fullName>
    </submittedName>
</protein>